<evidence type="ECO:0000256" key="2">
    <source>
        <dbReference type="ARBA" id="ARBA00007812"/>
    </source>
</evidence>
<comment type="similarity">
    <text evidence="2">Belongs to the TPP enzyme family.</text>
</comment>
<dbReference type="InterPro" id="IPR045229">
    <property type="entry name" value="TPP_enz"/>
</dbReference>
<dbReference type="GO" id="GO:0030976">
    <property type="term" value="F:thiamine pyrophosphate binding"/>
    <property type="evidence" value="ECO:0007669"/>
    <property type="project" value="InterPro"/>
</dbReference>
<organism evidence="6 7">
    <name type="scientific">Neoroseomonas soli</name>
    <dbReference type="NCBI Taxonomy" id="1081025"/>
    <lineage>
        <taxon>Bacteria</taxon>
        <taxon>Pseudomonadati</taxon>
        <taxon>Pseudomonadota</taxon>
        <taxon>Alphaproteobacteria</taxon>
        <taxon>Acetobacterales</taxon>
        <taxon>Acetobacteraceae</taxon>
        <taxon>Neoroseomonas</taxon>
    </lineage>
</organism>
<sequence>MGETIRGADILVRTLKAAGVRCIFSLSGNHIMPVYDALLGSGIEIVHTRHEAAAVHMADAWARLTGEVGVALVTGGQGHTNAVAALPTAIAGEVPVLLLSGHAPLAELGLGAFQELAQARMAEAVCKHAATASSAPALAGEVAAAIRMARSGRPGPVHLSLPTDVLEARIEAPASPDAAAFAPAPMPLAAESAAAIAAAVAAAERPVLIAPPALCSPTGRVALAALSARVGLPVVAMESPRGLGDPSLGAFAQVLAEADLLVLLGKPLDFTLRFGRAPAIAATARFVVVEPDPAVLARAVRGLGARLAVSAVAGAAEAVAALTAEASPLVPHRNGAWGQRLAQAIAHRPAAWDALAGAPDGPIHPATLCHALRPFLAAQPDTVFVSDGGEIGQWAQAMLSAPARVINGVAGAIGPAIPFAIAARCARPGARILAVMGDGTFGFHMAEFDTAHRHGLPFVAVVGNDARWNAEHQIQLRDYGADRAHGCELAPVTRYDLAAAALGAHAEFVTRAEELAPALERAFASGRAACVNVMIEGQPAPSIRMS</sequence>
<dbReference type="Pfam" id="PF02776">
    <property type="entry name" value="TPP_enzyme_N"/>
    <property type="match status" value="1"/>
</dbReference>
<dbReference type="GO" id="GO:0000287">
    <property type="term" value="F:magnesium ion binding"/>
    <property type="evidence" value="ECO:0007669"/>
    <property type="project" value="InterPro"/>
</dbReference>
<name>A0A9X9WTY8_9PROT</name>
<dbReference type="GO" id="GO:0009099">
    <property type="term" value="P:L-valine biosynthetic process"/>
    <property type="evidence" value="ECO:0007669"/>
    <property type="project" value="TreeGrafter"/>
</dbReference>
<keyword evidence="3" id="KW-0786">Thiamine pyrophosphate</keyword>
<dbReference type="FunFam" id="3.40.50.970:FF:000007">
    <property type="entry name" value="Acetolactate synthase"/>
    <property type="match status" value="1"/>
</dbReference>
<dbReference type="PANTHER" id="PTHR18968:SF166">
    <property type="entry name" value="2-HYDROXYACYL-COA LYASE 2"/>
    <property type="match status" value="1"/>
</dbReference>
<accession>A0A9X9WTY8</accession>
<dbReference type="GO" id="GO:0009097">
    <property type="term" value="P:isoleucine biosynthetic process"/>
    <property type="evidence" value="ECO:0007669"/>
    <property type="project" value="TreeGrafter"/>
</dbReference>
<dbReference type="Gene3D" id="3.40.50.970">
    <property type="match status" value="2"/>
</dbReference>
<dbReference type="SUPFAM" id="SSF52518">
    <property type="entry name" value="Thiamin diphosphate-binding fold (THDP-binding)"/>
    <property type="match status" value="2"/>
</dbReference>
<dbReference type="GO" id="GO:0050660">
    <property type="term" value="F:flavin adenine dinucleotide binding"/>
    <property type="evidence" value="ECO:0007669"/>
    <property type="project" value="TreeGrafter"/>
</dbReference>
<proteinExistence type="inferred from homology"/>
<reference evidence="6" key="2">
    <citation type="journal article" date="2021" name="Syst. Appl. Microbiol.">
        <title>Roseomonas hellenica sp. nov., isolated from roots of wild-growing Alkanna tinctoria.</title>
        <authorList>
            <person name="Rat A."/>
            <person name="Naranjo H.D."/>
            <person name="Lebbe L."/>
            <person name="Cnockaert M."/>
            <person name="Krigas N."/>
            <person name="Grigoriadou K."/>
            <person name="Maloupa E."/>
            <person name="Willems A."/>
        </authorList>
    </citation>
    <scope>NUCLEOTIDE SEQUENCE</scope>
    <source>
        <strain evidence="6">LMG 31231</strain>
    </source>
</reference>
<dbReference type="PANTHER" id="PTHR18968">
    <property type="entry name" value="THIAMINE PYROPHOSPHATE ENZYMES"/>
    <property type="match status" value="1"/>
</dbReference>
<evidence type="ECO:0000256" key="3">
    <source>
        <dbReference type="ARBA" id="ARBA00023052"/>
    </source>
</evidence>
<feature type="domain" description="Thiamine pyrophosphate enzyme TPP-binding" evidence="4">
    <location>
        <begin position="387"/>
        <end position="533"/>
    </location>
</feature>
<evidence type="ECO:0000259" key="5">
    <source>
        <dbReference type="Pfam" id="PF02776"/>
    </source>
</evidence>
<dbReference type="InterPro" id="IPR029035">
    <property type="entry name" value="DHS-like_NAD/FAD-binding_dom"/>
</dbReference>
<gene>
    <name evidence="6" type="ORF">GXW76_05500</name>
</gene>
<dbReference type="RefSeq" id="WP_211860989.1">
    <property type="nucleotide sequence ID" value="NZ_JAAEDM010000009.1"/>
</dbReference>
<dbReference type="Proteomes" id="UP001138751">
    <property type="component" value="Unassembled WGS sequence"/>
</dbReference>
<dbReference type="EMBL" id="JAAEDM010000009">
    <property type="protein sequence ID" value="MBR0670617.1"/>
    <property type="molecule type" value="Genomic_DNA"/>
</dbReference>
<keyword evidence="7" id="KW-1185">Reference proteome</keyword>
<dbReference type="Gene3D" id="3.40.50.1220">
    <property type="entry name" value="TPP-binding domain"/>
    <property type="match status" value="1"/>
</dbReference>
<evidence type="ECO:0000259" key="4">
    <source>
        <dbReference type="Pfam" id="PF02775"/>
    </source>
</evidence>
<dbReference type="InterPro" id="IPR012001">
    <property type="entry name" value="Thiamin_PyroP_enz_TPP-bd_dom"/>
</dbReference>
<dbReference type="SUPFAM" id="SSF52467">
    <property type="entry name" value="DHS-like NAD/FAD-binding domain"/>
    <property type="match status" value="1"/>
</dbReference>
<evidence type="ECO:0000313" key="6">
    <source>
        <dbReference type="EMBL" id="MBR0670617.1"/>
    </source>
</evidence>
<comment type="caution">
    <text evidence="6">The sequence shown here is derived from an EMBL/GenBank/DDBJ whole genome shotgun (WGS) entry which is preliminary data.</text>
</comment>
<comment type="cofactor">
    <cofactor evidence="1">
        <name>thiamine diphosphate</name>
        <dbReference type="ChEBI" id="CHEBI:58937"/>
    </cofactor>
</comment>
<protein>
    <submittedName>
        <fullName evidence="6">Thiamine pyrophosphate-binding protein</fullName>
    </submittedName>
</protein>
<dbReference type="Pfam" id="PF02775">
    <property type="entry name" value="TPP_enzyme_C"/>
    <property type="match status" value="1"/>
</dbReference>
<feature type="domain" description="Thiamine pyrophosphate enzyme N-terminal TPP-binding" evidence="5">
    <location>
        <begin position="6"/>
        <end position="120"/>
    </location>
</feature>
<dbReference type="GO" id="GO:0005948">
    <property type="term" value="C:acetolactate synthase complex"/>
    <property type="evidence" value="ECO:0007669"/>
    <property type="project" value="TreeGrafter"/>
</dbReference>
<dbReference type="GO" id="GO:0003984">
    <property type="term" value="F:acetolactate synthase activity"/>
    <property type="evidence" value="ECO:0007669"/>
    <property type="project" value="TreeGrafter"/>
</dbReference>
<dbReference type="InterPro" id="IPR011766">
    <property type="entry name" value="TPP_enzyme_TPP-bd"/>
</dbReference>
<evidence type="ECO:0000256" key="1">
    <source>
        <dbReference type="ARBA" id="ARBA00001964"/>
    </source>
</evidence>
<reference evidence="6" key="1">
    <citation type="submission" date="2020-01" db="EMBL/GenBank/DDBJ databases">
        <authorList>
            <person name="Rat A."/>
        </authorList>
    </citation>
    <scope>NUCLEOTIDE SEQUENCE</scope>
    <source>
        <strain evidence="6">LMG 31231</strain>
    </source>
</reference>
<dbReference type="CDD" id="cd07035">
    <property type="entry name" value="TPP_PYR_POX_like"/>
    <property type="match status" value="1"/>
</dbReference>
<dbReference type="InterPro" id="IPR029061">
    <property type="entry name" value="THDP-binding"/>
</dbReference>
<evidence type="ECO:0000313" key="7">
    <source>
        <dbReference type="Proteomes" id="UP001138751"/>
    </source>
</evidence>
<dbReference type="AlphaFoldDB" id="A0A9X9WTY8"/>